<dbReference type="PROSITE" id="PS50006">
    <property type="entry name" value="FHA_DOMAIN"/>
    <property type="match status" value="1"/>
</dbReference>
<evidence type="ECO:0000313" key="1">
    <source>
        <dbReference type="EMBL" id="MET1257082.1"/>
    </source>
</evidence>
<dbReference type="InterPro" id="IPR050923">
    <property type="entry name" value="Cell_Proc_Reg/RNA_Proc"/>
</dbReference>
<reference evidence="1 2" key="1">
    <citation type="submission" date="2024-06" db="EMBL/GenBank/DDBJ databases">
        <authorList>
            <person name="Li F."/>
        </authorList>
    </citation>
    <scope>NUCLEOTIDE SEQUENCE [LARGE SCALE GENOMIC DNA]</scope>
    <source>
        <strain evidence="1 2">GXAS 311</strain>
    </source>
</reference>
<dbReference type="Proteomes" id="UP001548189">
    <property type="component" value="Unassembled WGS sequence"/>
</dbReference>
<dbReference type="PANTHER" id="PTHR23308">
    <property type="entry name" value="NUCLEAR INHIBITOR OF PROTEIN PHOSPHATASE-1"/>
    <property type="match status" value="1"/>
</dbReference>
<dbReference type="Pfam" id="PF00498">
    <property type="entry name" value="FHA"/>
    <property type="match status" value="1"/>
</dbReference>
<dbReference type="SMART" id="SM00240">
    <property type="entry name" value="FHA"/>
    <property type="match status" value="1"/>
</dbReference>
<dbReference type="CDD" id="cd00060">
    <property type="entry name" value="FHA"/>
    <property type="match status" value="1"/>
</dbReference>
<organism evidence="1 2">
    <name type="scientific">Aliikangiella maris</name>
    <dbReference type="NCBI Taxonomy" id="3162458"/>
    <lineage>
        <taxon>Bacteria</taxon>
        <taxon>Pseudomonadati</taxon>
        <taxon>Pseudomonadota</taxon>
        <taxon>Gammaproteobacteria</taxon>
        <taxon>Oceanospirillales</taxon>
        <taxon>Pleioneaceae</taxon>
        <taxon>Aliikangiella</taxon>
    </lineage>
</organism>
<proteinExistence type="predicted"/>
<evidence type="ECO:0000313" key="2">
    <source>
        <dbReference type="Proteomes" id="UP001548189"/>
    </source>
</evidence>
<dbReference type="InterPro" id="IPR000253">
    <property type="entry name" value="FHA_dom"/>
</dbReference>
<comment type="caution">
    <text evidence="1">The sequence shown here is derived from an EMBL/GenBank/DDBJ whole genome shotgun (WGS) entry which is preliminary data.</text>
</comment>
<protein>
    <submittedName>
        <fullName evidence="1">FHA domain-containing protein</fullName>
    </submittedName>
</protein>
<keyword evidence="2" id="KW-1185">Reference proteome</keyword>
<gene>
    <name evidence="1" type="ORF">ABVT43_18205</name>
</gene>
<dbReference type="EMBL" id="JBEVCJ010000034">
    <property type="protein sequence ID" value="MET1257082.1"/>
    <property type="molecule type" value="Genomic_DNA"/>
</dbReference>
<sequence>MAYLALIVEDVVINKWEITDEVVIIGRAKDCDIQIDDQSVSSKHARVVVEADPYLEGASVYFLEDLKSTNGTELNGKKVKREKIMDSDMLKIGFNQFRFVSGQHNPLEETAVIVN</sequence>
<dbReference type="SUPFAM" id="SSF49879">
    <property type="entry name" value="SMAD/FHA domain"/>
    <property type="match status" value="1"/>
</dbReference>
<accession>A0ABV2BYS3</accession>
<dbReference type="Gene3D" id="2.60.200.20">
    <property type="match status" value="1"/>
</dbReference>
<dbReference type="InterPro" id="IPR008984">
    <property type="entry name" value="SMAD_FHA_dom_sf"/>
</dbReference>
<name>A0ABV2BYS3_9GAMM</name>